<dbReference type="InterPro" id="IPR010730">
    <property type="entry name" value="HET"/>
</dbReference>
<keyword evidence="3" id="KW-1185">Reference proteome</keyword>
<reference evidence="2 3" key="1">
    <citation type="journal article" date="2023" name="Res Sq">
        <title>Genomic and morphological characterization of Knufia obscura isolated from the Mars 2020 spacecraft assembly facility.</title>
        <authorList>
            <person name="Chander A.M."/>
            <person name="Teixeira M.M."/>
            <person name="Singh N.K."/>
            <person name="Williams M.P."/>
            <person name="Parker C.W."/>
            <person name="Leo P."/>
            <person name="Stajich J.E."/>
            <person name="Torok T."/>
            <person name="Tighe S."/>
            <person name="Mason C.E."/>
            <person name="Venkateswaran K."/>
        </authorList>
    </citation>
    <scope>NUCLEOTIDE SEQUENCE [LARGE SCALE GENOMIC DNA]</scope>
    <source>
        <strain evidence="2 3">CCFEE 5817</strain>
    </source>
</reference>
<sequence>MANVGVDPSRGVTTKRVKCTFCDKTFSEKECFFHCHTCDRISLCQKCVLQRQSSTRCDLRSVVIDAQDLRPTFIQGIKDLGFREMVTRAREDRSFRFPRTARKFLSQCDTPEGLTKDRLLSEDNYEPYQDDEAATTRKIENDYSLYDKLDREKKEIRLAWLLQGPEEAGVNVVVARFPYPWIQVKWTGLSYCWGCLDETRKIRVSHLANYLHDGNKPSLRHQTFACTANLEIALRSVRWEDRNIFLWVDALCINQADYEERSYQVSIMSDIFAQANSVCVWLGYNLDQTIASGLIRAMSQLAEEGRKRGRYPPGTSEGHIARDLLDCRIMKEGGSLDRLEAIRIISTFFKNPWFRRVWVLQEVWNARSDVEWKFKLFENICQGFNATDARDKLFGILSMGKETLDISNLDPLVAPDYFKPVSQVFVDFTKWCIRQYRSLVPLGYATYTLRNTETNAHASGGPPSWAINHLPSFATFGEKICETQGHNACGESSIDLELLDDWQKRDPRLLALRGYQLGVVERAEWLHFSSRWDKNNELWLRNDEANDGDGMTFPGASKFIWSGLVSPKTGKAPKHCDLMKHTGTTEHEPDLNLRCTCQELLDDMIMALTQGGMKEHADCDDAQNIHRTHWLTPGEIYPDFAAHWVEQAEQYNSMNVTMTHKESPDKPIQQNRLLIDPEMTLFCSHVRNILMPLASQGDAQKFSMMLMKCNRQVLGELQTGRMGLCPVGTRQGDVVVALFGGRAPFVLRSRPDSVADGQVQEWTFIGECYFQEFMDGKHVSELIETGKPHKLFKLC</sequence>
<protein>
    <recommendedName>
        <fullName evidence="1">Heterokaryon incompatibility domain-containing protein</fullName>
    </recommendedName>
</protein>
<evidence type="ECO:0000313" key="2">
    <source>
        <dbReference type="EMBL" id="KAK5939927.1"/>
    </source>
</evidence>
<dbReference type="Pfam" id="PF06985">
    <property type="entry name" value="HET"/>
    <property type="match status" value="1"/>
</dbReference>
<comment type="caution">
    <text evidence="2">The sequence shown here is derived from an EMBL/GenBank/DDBJ whole genome shotgun (WGS) entry which is preliminary data.</text>
</comment>
<gene>
    <name evidence="2" type="ORF">PMZ80_007345</name>
</gene>
<accession>A0ABR0RH30</accession>
<dbReference type="Pfam" id="PF26639">
    <property type="entry name" value="Het-6_barrel"/>
    <property type="match status" value="1"/>
</dbReference>
<feature type="domain" description="Heterokaryon incompatibility" evidence="1">
    <location>
        <begin position="188"/>
        <end position="362"/>
    </location>
</feature>
<dbReference type="RefSeq" id="XP_064728017.1">
    <property type="nucleotide sequence ID" value="XM_064875753.1"/>
</dbReference>
<dbReference type="EMBL" id="JAVHJV010000009">
    <property type="protein sequence ID" value="KAK5939927.1"/>
    <property type="molecule type" value="Genomic_DNA"/>
</dbReference>
<evidence type="ECO:0000313" key="3">
    <source>
        <dbReference type="Proteomes" id="UP001334248"/>
    </source>
</evidence>
<proteinExistence type="predicted"/>
<organism evidence="2 3">
    <name type="scientific">Knufia obscura</name>
    <dbReference type="NCBI Taxonomy" id="1635080"/>
    <lineage>
        <taxon>Eukaryota</taxon>
        <taxon>Fungi</taxon>
        <taxon>Dikarya</taxon>
        <taxon>Ascomycota</taxon>
        <taxon>Pezizomycotina</taxon>
        <taxon>Eurotiomycetes</taxon>
        <taxon>Chaetothyriomycetidae</taxon>
        <taxon>Chaetothyriales</taxon>
        <taxon>Trichomeriaceae</taxon>
        <taxon>Knufia</taxon>
    </lineage>
</organism>
<dbReference type="PANTHER" id="PTHR24148">
    <property type="entry name" value="ANKYRIN REPEAT DOMAIN-CONTAINING PROTEIN 39 HOMOLOG-RELATED"/>
    <property type="match status" value="1"/>
</dbReference>
<dbReference type="Proteomes" id="UP001334248">
    <property type="component" value="Unassembled WGS sequence"/>
</dbReference>
<name>A0ABR0RH30_9EURO</name>
<evidence type="ECO:0000259" key="1">
    <source>
        <dbReference type="Pfam" id="PF06985"/>
    </source>
</evidence>
<dbReference type="GeneID" id="90000794"/>
<dbReference type="PANTHER" id="PTHR24148:SF82">
    <property type="entry name" value="HETEROKARYON INCOMPATIBILITY DOMAIN-CONTAINING PROTEIN"/>
    <property type="match status" value="1"/>
</dbReference>
<dbReference type="InterPro" id="IPR052895">
    <property type="entry name" value="HetReg/Transcr_Mod"/>
</dbReference>